<keyword evidence="3" id="KW-1185">Reference proteome</keyword>
<feature type="region of interest" description="Disordered" evidence="1">
    <location>
        <begin position="986"/>
        <end position="1010"/>
    </location>
</feature>
<name>A0AAD6XF91_9AGAR</name>
<proteinExistence type="predicted"/>
<evidence type="ECO:0000313" key="3">
    <source>
        <dbReference type="Proteomes" id="UP001218188"/>
    </source>
</evidence>
<dbReference type="AlphaFoldDB" id="A0AAD6XF91"/>
<gene>
    <name evidence="2" type="ORF">C8F04DRAFT_986194</name>
</gene>
<evidence type="ECO:0000313" key="2">
    <source>
        <dbReference type="EMBL" id="KAJ7047857.1"/>
    </source>
</evidence>
<dbReference type="Proteomes" id="UP001218188">
    <property type="component" value="Unassembled WGS sequence"/>
</dbReference>
<dbReference type="InterPro" id="IPR011990">
    <property type="entry name" value="TPR-like_helical_dom_sf"/>
</dbReference>
<dbReference type="EMBL" id="JARJCM010000001">
    <property type="protein sequence ID" value="KAJ7047857.1"/>
    <property type="molecule type" value="Genomic_DNA"/>
</dbReference>
<comment type="caution">
    <text evidence="2">The sequence shown here is derived from an EMBL/GenBank/DDBJ whole genome shotgun (WGS) entry which is preliminary data.</text>
</comment>
<organism evidence="2 3">
    <name type="scientific">Mycena alexandri</name>
    <dbReference type="NCBI Taxonomy" id="1745969"/>
    <lineage>
        <taxon>Eukaryota</taxon>
        <taxon>Fungi</taxon>
        <taxon>Dikarya</taxon>
        <taxon>Basidiomycota</taxon>
        <taxon>Agaricomycotina</taxon>
        <taxon>Agaricomycetes</taxon>
        <taxon>Agaricomycetidae</taxon>
        <taxon>Agaricales</taxon>
        <taxon>Marasmiineae</taxon>
        <taxon>Mycenaceae</taxon>
        <taxon>Mycena</taxon>
    </lineage>
</organism>
<dbReference type="Gene3D" id="1.25.40.10">
    <property type="entry name" value="Tetratricopeptide repeat domain"/>
    <property type="match status" value="1"/>
</dbReference>
<reference evidence="2" key="1">
    <citation type="submission" date="2023-03" db="EMBL/GenBank/DDBJ databases">
        <title>Massive genome expansion in bonnet fungi (Mycena s.s.) driven by repeated elements and novel gene families across ecological guilds.</title>
        <authorList>
            <consortium name="Lawrence Berkeley National Laboratory"/>
            <person name="Harder C.B."/>
            <person name="Miyauchi S."/>
            <person name="Viragh M."/>
            <person name="Kuo A."/>
            <person name="Thoen E."/>
            <person name="Andreopoulos B."/>
            <person name="Lu D."/>
            <person name="Skrede I."/>
            <person name="Drula E."/>
            <person name="Henrissat B."/>
            <person name="Morin E."/>
            <person name="Kohler A."/>
            <person name="Barry K."/>
            <person name="LaButti K."/>
            <person name="Morin E."/>
            <person name="Salamov A."/>
            <person name="Lipzen A."/>
            <person name="Mereny Z."/>
            <person name="Hegedus B."/>
            <person name="Baldrian P."/>
            <person name="Stursova M."/>
            <person name="Weitz H."/>
            <person name="Taylor A."/>
            <person name="Grigoriev I.V."/>
            <person name="Nagy L.G."/>
            <person name="Martin F."/>
            <person name="Kauserud H."/>
        </authorList>
    </citation>
    <scope>NUCLEOTIDE SEQUENCE</scope>
    <source>
        <strain evidence="2">CBHHK200</strain>
    </source>
</reference>
<accession>A0AAD6XF91</accession>
<sequence>MRCLWSPTASNAFHIFAGRPASSSSGRAGFSRLASRTSKSTSLLKFPTAIRVSTTSAALSYTHVVSKSMSLGEAVDAVPESSSSLPNLAKPSRISFAAAQAIRMCVKNGGIADGFFVLNSIRYAAYRQTASSIPFKMPGMLYSKIEFEAAALQFGPHISQRLSAHVLLHGLIRNNLAEPAFELAKMLMAEGLVIRGRTMEGIIEALVYTNVSHHPKNPALRFAAPHPSIPLQRARDVLILRPAIMADQRTRFALQLLFLARRHRQRRTDNMFKLLMAASLLNGELIIFSLLFGWACRDWQKAYSIATNLEAISEDDELHSSSQVMAARHRLIHLRTEGIFPGRHSMESALTIIETILTRDVGTPEPTHTRLVALQALGNLAGLLDRRQIPFPEIEALLRTMYKCPRVEDEIWIVGAGGCPERIKAHTYFHRILLKLIRTLPSDRLFLRHPPVARDAILHSRRYDMLPPLELEGYNGLLHYALRHRLSPAHGQAILSHMMKKRWKPISPDIVTANILIRSGTVMRRYDIVEEVLRSIGSDGTYSSPIPTTPLPDTANPPTETNIVLDSVEAVQPRTDIIVNRTKWGKKLAGIGSETIEIPQLPSDVDIYTLTSYIAYLASRGQPQAVEKLLFGVLPELDSTKYPTNSDQKKDRYLGRAALDTTLRRSITLGPVFFTAVLNALYKAGRVVLADRVWQLAKKAEQRSWLRDLVPECKPWILDAAAYTIMMNCYGYLARRRLPWTLTLPRHHRTSQRTARHSVWATFLYECQKLPRPLPSAEVQALLHRYMITAALGVFRCLVGLARTYDEVPELRRWLPKEDIPKPDARFFNAALRVFRPRMPPMRKSWHRLQLRNAKFALSFKGVIPDAPGWNAPLHEVADCMVRMGYPIPYGLRHLFVGRLEKLDPPLLHRADRKPFAYGKYRYHSRLRYRLPTPKQRGLPVRRSYVELRKVIARRRWRKLREKQKAKAEEMKSKWSPAHRELLAGRWTKRKRKQQMKARQKRLRLRAQVK</sequence>
<protein>
    <submittedName>
        <fullName evidence="2">Uncharacterized protein</fullName>
    </submittedName>
</protein>
<feature type="compositionally biased region" description="Basic residues" evidence="1">
    <location>
        <begin position="987"/>
        <end position="1010"/>
    </location>
</feature>
<evidence type="ECO:0000256" key="1">
    <source>
        <dbReference type="SAM" id="MobiDB-lite"/>
    </source>
</evidence>